<dbReference type="PATRIC" id="fig|113653.22.peg.1404"/>
<dbReference type="RefSeq" id="WP_052747806.1">
    <property type="nucleotide sequence ID" value="NZ_CP011267.1"/>
</dbReference>
<proteinExistence type="predicted"/>
<dbReference type="InterPro" id="IPR028098">
    <property type="entry name" value="Glyco_trans_4-like_N"/>
</dbReference>
<dbReference type="InterPro" id="IPR001296">
    <property type="entry name" value="Glyco_trans_1"/>
</dbReference>
<name>A0A0F7IEA5_9EURY</name>
<evidence type="ECO:0000259" key="2">
    <source>
        <dbReference type="Pfam" id="PF13439"/>
    </source>
</evidence>
<protein>
    <submittedName>
        <fullName evidence="3">Glycosyltransferase</fullName>
        <ecNumber evidence="3">2.4.1.87</ecNumber>
    </submittedName>
</protein>
<keyword evidence="4" id="KW-1185">Reference proteome</keyword>
<accession>A0A0F7IEA5</accession>
<reference evidence="3 4" key="1">
    <citation type="submission" date="2015-04" db="EMBL/GenBank/DDBJ databases">
        <title>The complete genome sequence of the hyperthermophilic, obligate iron-reducing archaeon Geoglobus ahangari strain 234T.</title>
        <authorList>
            <person name="Manzella M.P."/>
            <person name="Holmes D.E."/>
            <person name="Rocheleau J.M."/>
            <person name="Chung A."/>
            <person name="Reguera G."/>
            <person name="Kashefi K."/>
        </authorList>
    </citation>
    <scope>NUCLEOTIDE SEQUENCE [LARGE SCALE GENOMIC DNA]</scope>
    <source>
        <strain evidence="3 4">234</strain>
    </source>
</reference>
<dbReference type="EC" id="2.4.1.87" evidence="3"/>
<sequence>MRIAQITPYYPPHMGGVEIHVKNLTKALSERHEVDVVSSNSGDVVVPSIDIPYSPIPVMKVDVRADIYHAHVPSPFFANLFRGKKPLVITYHNDVVIPERVSGFRLPAFGSRIAEFVNEKIVRRILDEADAIIATTHDYALTSPILREYMDRVHVIPNGIWVDDFEYRREKEDFLLYAGRLVEYKGLGTLISALEGSDVRLVVAGDGEDRGRFEKLVEVKRVKAEFLGRVSYDTLKDLMSRAKALILPSKTRLEAFGIVLLEAMASGTPVIACNTPGVRFVARHGGFVFDSVEELRRIIESLDDAVVRRMGRRGRRYAERHDWRMIAREVERVYERIL</sequence>
<dbReference type="STRING" id="113653.GAH_01422"/>
<dbReference type="Proteomes" id="UP000034723">
    <property type="component" value="Chromosome"/>
</dbReference>
<dbReference type="SUPFAM" id="SSF53756">
    <property type="entry name" value="UDP-Glycosyltransferase/glycogen phosphorylase"/>
    <property type="match status" value="1"/>
</dbReference>
<keyword evidence="3" id="KW-0328">Glycosyltransferase</keyword>
<feature type="domain" description="Glycosyl transferase family 1" evidence="1">
    <location>
        <begin position="168"/>
        <end position="302"/>
    </location>
</feature>
<dbReference type="FunCoup" id="A0A0F7IEA5">
    <property type="interactions" value="76"/>
</dbReference>
<dbReference type="PANTHER" id="PTHR45947">
    <property type="entry name" value="SULFOQUINOVOSYL TRANSFERASE SQD2"/>
    <property type="match status" value="1"/>
</dbReference>
<dbReference type="HOGENOM" id="CLU_009583_2_1_2"/>
<gene>
    <name evidence="3" type="ORF">GAH_01422</name>
</gene>
<dbReference type="EMBL" id="CP011267">
    <property type="protein sequence ID" value="AKG91284.1"/>
    <property type="molecule type" value="Genomic_DNA"/>
</dbReference>
<evidence type="ECO:0000313" key="4">
    <source>
        <dbReference type="Proteomes" id="UP000034723"/>
    </source>
</evidence>
<dbReference type="Pfam" id="PF13439">
    <property type="entry name" value="Glyco_transf_4"/>
    <property type="match status" value="1"/>
</dbReference>
<feature type="domain" description="Glycosyltransferase subfamily 4-like N-terminal" evidence="2">
    <location>
        <begin position="14"/>
        <end position="160"/>
    </location>
</feature>
<dbReference type="InterPro" id="IPR050194">
    <property type="entry name" value="Glycosyltransferase_grp1"/>
</dbReference>
<dbReference type="AlphaFoldDB" id="A0A0F7IEA5"/>
<evidence type="ECO:0000259" key="1">
    <source>
        <dbReference type="Pfam" id="PF00534"/>
    </source>
</evidence>
<organism evidence="3 4">
    <name type="scientific">Geoglobus ahangari</name>
    <dbReference type="NCBI Taxonomy" id="113653"/>
    <lineage>
        <taxon>Archaea</taxon>
        <taxon>Methanobacteriati</taxon>
        <taxon>Methanobacteriota</taxon>
        <taxon>Archaeoglobi</taxon>
        <taxon>Archaeoglobales</taxon>
        <taxon>Archaeoglobaceae</taxon>
        <taxon>Geoglobus</taxon>
    </lineage>
</organism>
<dbReference type="GO" id="GO:0047276">
    <property type="term" value="F:N-acetyllactosaminide 3-alpha-galactosyltransferase activity"/>
    <property type="evidence" value="ECO:0007669"/>
    <property type="project" value="UniProtKB-EC"/>
</dbReference>
<dbReference type="Gene3D" id="3.40.50.2000">
    <property type="entry name" value="Glycogen Phosphorylase B"/>
    <property type="match status" value="2"/>
</dbReference>
<dbReference type="KEGG" id="gah:GAH_01422"/>
<dbReference type="Pfam" id="PF00534">
    <property type="entry name" value="Glycos_transf_1"/>
    <property type="match status" value="1"/>
</dbReference>
<dbReference type="GeneID" id="24803992"/>
<dbReference type="PANTHER" id="PTHR45947:SF3">
    <property type="entry name" value="SULFOQUINOVOSYL TRANSFERASE SQD2"/>
    <property type="match status" value="1"/>
</dbReference>
<keyword evidence="3" id="KW-0808">Transferase</keyword>
<evidence type="ECO:0000313" key="3">
    <source>
        <dbReference type="EMBL" id="AKG91284.1"/>
    </source>
</evidence>
<dbReference type="InParanoid" id="A0A0F7IEA5"/>